<keyword evidence="4" id="KW-1185">Reference proteome</keyword>
<proteinExistence type="predicted"/>
<name>A0ABX0PAV4_9BURK</name>
<evidence type="ECO:0000256" key="1">
    <source>
        <dbReference type="SAM" id="SignalP"/>
    </source>
</evidence>
<evidence type="ECO:0000313" key="3">
    <source>
        <dbReference type="EMBL" id="NIA53957.1"/>
    </source>
</evidence>
<dbReference type="InterPro" id="IPR021255">
    <property type="entry name" value="DUF2807"/>
</dbReference>
<dbReference type="Proteomes" id="UP000716322">
    <property type="component" value="Unassembled WGS sequence"/>
</dbReference>
<organism evidence="3 4">
    <name type="scientific">Telluria antibiotica</name>
    <dbReference type="NCBI Taxonomy" id="2717319"/>
    <lineage>
        <taxon>Bacteria</taxon>
        <taxon>Pseudomonadati</taxon>
        <taxon>Pseudomonadota</taxon>
        <taxon>Betaproteobacteria</taxon>
        <taxon>Burkholderiales</taxon>
        <taxon>Oxalobacteraceae</taxon>
        <taxon>Telluria group</taxon>
        <taxon>Telluria</taxon>
    </lineage>
</organism>
<protein>
    <submittedName>
        <fullName evidence="3">DUF2807 domain-containing protein</fullName>
    </submittedName>
</protein>
<feature type="domain" description="Putative auto-transporter adhesin head GIN" evidence="2">
    <location>
        <begin position="41"/>
        <end position="237"/>
    </location>
</feature>
<evidence type="ECO:0000259" key="2">
    <source>
        <dbReference type="Pfam" id="PF10988"/>
    </source>
</evidence>
<feature type="chain" id="PRO_5046875597" evidence="1">
    <location>
        <begin position="24"/>
        <end position="253"/>
    </location>
</feature>
<evidence type="ECO:0000313" key="4">
    <source>
        <dbReference type="Proteomes" id="UP000716322"/>
    </source>
</evidence>
<gene>
    <name evidence="3" type="ORF">HAV22_09905</name>
</gene>
<comment type="caution">
    <text evidence="3">The sequence shown here is derived from an EMBL/GenBank/DDBJ whole genome shotgun (WGS) entry which is preliminary data.</text>
</comment>
<reference evidence="3 4" key="1">
    <citation type="submission" date="2020-03" db="EMBL/GenBank/DDBJ databases">
        <title>Genome sequence of strain Massilia sp. TW-1.</title>
        <authorList>
            <person name="Chaudhary D.K."/>
        </authorList>
    </citation>
    <scope>NUCLEOTIDE SEQUENCE [LARGE SCALE GENOMIC DNA]</scope>
    <source>
        <strain evidence="3 4">TW-1</strain>
    </source>
</reference>
<accession>A0ABX0PAV4</accession>
<keyword evidence="1" id="KW-0732">Signal</keyword>
<dbReference type="EMBL" id="JAAQOM010000005">
    <property type="protein sequence ID" value="NIA53957.1"/>
    <property type="molecule type" value="Genomic_DNA"/>
</dbReference>
<dbReference type="Pfam" id="PF10988">
    <property type="entry name" value="DUF2807"/>
    <property type="match status" value="1"/>
</dbReference>
<dbReference type="RefSeq" id="WP_166858932.1">
    <property type="nucleotide sequence ID" value="NZ_JAAQOM010000005.1"/>
</dbReference>
<dbReference type="Gene3D" id="2.160.20.120">
    <property type="match status" value="1"/>
</dbReference>
<sequence length="253" mass="26257">MNKIFALAPVGVALCTILGFAHAAPDLATETRPVDARVVRVKVDGAVDLKIRQGGTAALTLTGEPRYLTRTTTAQNGDTLTIDTDIRGHVHGGSLHAELVLPALRSVTSESLGTTDISGFSGDELELTLDGAGSMKIACNYRIVKASLGGIGSMQMQGLNGEGVELNLQGAGYISLSGRAKWLKADLGGLGNLDAQQCNVDSVDIDLSGLGNARVTARQNANLNLSGMGSVTVYGKPQNRTVAVDGLGKVSWK</sequence>
<feature type="signal peptide" evidence="1">
    <location>
        <begin position="1"/>
        <end position="23"/>
    </location>
</feature>